<protein>
    <submittedName>
        <fullName evidence="1">Uncharacterized protein</fullName>
    </submittedName>
</protein>
<evidence type="ECO:0000313" key="3">
    <source>
        <dbReference type="Proteomes" id="UP000282087"/>
    </source>
</evidence>
<dbReference type="AlphaFoldDB" id="A0A3M6VPA2"/>
<organism evidence="1 3">
    <name type="scientific">Peronospora effusa</name>
    <dbReference type="NCBI Taxonomy" id="542832"/>
    <lineage>
        <taxon>Eukaryota</taxon>
        <taxon>Sar</taxon>
        <taxon>Stramenopiles</taxon>
        <taxon>Oomycota</taxon>
        <taxon>Peronosporomycetes</taxon>
        <taxon>Peronosporales</taxon>
        <taxon>Peronosporaceae</taxon>
        <taxon>Peronospora</taxon>
    </lineage>
</organism>
<dbReference type="EMBL" id="QLLG01000156">
    <property type="protein sequence ID" value="RMX67891.1"/>
    <property type="molecule type" value="Genomic_DNA"/>
</dbReference>
<proteinExistence type="predicted"/>
<reference evidence="3 4" key="1">
    <citation type="submission" date="2018-06" db="EMBL/GenBank/DDBJ databases">
        <title>Comparative genomics of downy mildews reveals potential adaptations to biotrophy.</title>
        <authorList>
            <person name="Fletcher K."/>
            <person name="Klosterman S.J."/>
            <person name="Derevnina L."/>
            <person name="Martin F."/>
            <person name="Koike S."/>
            <person name="Reyes Chin-Wo S."/>
            <person name="Mou B."/>
            <person name="Michelmore R."/>
        </authorList>
    </citation>
    <scope>NUCLEOTIDE SEQUENCE [LARGE SCALE GENOMIC DNA]</scope>
    <source>
        <strain evidence="2 4">R13</strain>
        <strain evidence="1 3">R14</strain>
    </source>
</reference>
<evidence type="ECO:0000313" key="1">
    <source>
        <dbReference type="EMBL" id="RMX67891.1"/>
    </source>
</evidence>
<comment type="caution">
    <text evidence="1">The sequence shown here is derived from an EMBL/GenBank/DDBJ whole genome shotgun (WGS) entry which is preliminary data.</text>
</comment>
<name>A0A3M6VPA2_9STRA</name>
<evidence type="ECO:0000313" key="2">
    <source>
        <dbReference type="EMBL" id="RQM18050.1"/>
    </source>
</evidence>
<evidence type="ECO:0000313" key="4">
    <source>
        <dbReference type="Proteomes" id="UP000286097"/>
    </source>
</evidence>
<dbReference type="EMBL" id="QKXF01000083">
    <property type="protein sequence ID" value="RQM18050.1"/>
    <property type="molecule type" value="Genomic_DNA"/>
</dbReference>
<dbReference type="Proteomes" id="UP000282087">
    <property type="component" value="Unassembled WGS sequence"/>
</dbReference>
<sequence length="80" mass="8969">MGTISLNEVSVDCSRTNTYQVPGRNLFVVGFLLQIELVGKIELTDDAKNTFDSGIDEDDLERPPNYRRLFHLNVIIAIGT</sequence>
<gene>
    <name evidence="2" type="ORF">DD237_000441</name>
    <name evidence="1" type="ORF">DD238_000302</name>
</gene>
<dbReference type="VEuPathDB" id="FungiDB:DD237_000441"/>
<accession>A0A3M6VPA2</accession>
<dbReference type="Proteomes" id="UP000286097">
    <property type="component" value="Unassembled WGS sequence"/>
</dbReference>
<keyword evidence="3" id="KW-1185">Reference proteome</keyword>